<keyword evidence="1" id="KW-0472">Membrane</keyword>
<protein>
    <recommendedName>
        <fullName evidence="4">Lipoprotein</fullName>
    </recommendedName>
</protein>
<keyword evidence="1" id="KW-1133">Transmembrane helix</keyword>
<accession>M6UJ19</accession>
<comment type="caution">
    <text evidence="2">The sequence shown here is derived from an EMBL/GenBank/DDBJ whole genome shotgun (WGS) entry which is preliminary data.</text>
</comment>
<dbReference type="EMBL" id="AHOP02000024">
    <property type="protein sequence ID" value="EMO41039.1"/>
    <property type="molecule type" value="Genomic_DNA"/>
</dbReference>
<proteinExistence type="predicted"/>
<feature type="transmembrane region" description="Helical" evidence="1">
    <location>
        <begin position="36"/>
        <end position="53"/>
    </location>
</feature>
<evidence type="ECO:0008006" key="4">
    <source>
        <dbReference type="Google" id="ProtNLM"/>
    </source>
</evidence>
<dbReference type="AlphaFoldDB" id="M6UJ19"/>
<dbReference type="Proteomes" id="UP000012153">
    <property type="component" value="Unassembled WGS sequence"/>
</dbReference>
<dbReference type="NCBIfam" id="NF047501">
    <property type="entry name" value="lipo_LIC_13215"/>
    <property type="match status" value="1"/>
</dbReference>
<organism evidence="2 3">
    <name type="scientific">Leptospira noguchii serovar Autumnalis str. ZUN142</name>
    <dbReference type="NCBI Taxonomy" id="1085540"/>
    <lineage>
        <taxon>Bacteria</taxon>
        <taxon>Pseudomonadati</taxon>
        <taxon>Spirochaetota</taxon>
        <taxon>Spirochaetia</taxon>
        <taxon>Leptospirales</taxon>
        <taxon>Leptospiraceae</taxon>
        <taxon>Leptospira</taxon>
    </lineage>
</organism>
<sequence>MIVVFEFKKNIKNQLTHFSLSKIFLFSGESFMKHNLIRIPFLLFILMLIVLSCKKEHKLDPNAQLVQIPALGLGLDYQGWYFSDNENLIDQTEKAASNSEIKKALEVVGIHFFLFEYPQNSTQAQPFNTNINYTVEDLSKQPREITLDDYVSAITGFYPTAFQKYEMINPPKKSKIYGMESLLLESRFEQFIGGKNVKVHNYQRIFIVNKKAHVFTGTFLDKDSRSKGPKVLELLNKFVKL</sequence>
<dbReference type="Gene3D" id="3.40.1000.10">
    <property type="entry name" value="Mog1/PsbP, alpha/beta/alpha sandwich"/>
    <property type="match status" value="1"/>
</dbReference>
<name>M6UJ19_9LEPT</name>
<evidence type="ECO:0000256" key="1">
    <source>
        <dbReference type="SAM" id="Phobius"/>
    </source>
</evidence>
<evidence type="ECO:0000313" key="2">
    <source>
        <dbReference type="EMBL" id="EMO41039.1"/>
    </source>
</evidence>
<evidence type="ECO:0000313" key="3">
    <source>
        <dbReference type="Proteomes" id="UP000012153"/>
    </source>
</evidence>
<gene>
    <name evidence="2" type="ORF">LEP1GSC186_4660</name>
</gene>
<keyword evidence="1" id="KW-0812">Transmembrane</keyword>
<reference evidence="2 3" key="1">
    <citation type="submission" date="2013-01" db="EMBL/GenBank/DDBJ databases">
        <authorList>
            <person name="Harkins D.M."/>
            <person name="Durkin A.S."/>
            <person name="Brinkac L.M."/>
            <person name="Haft D.H."/>
            <person name="Selengut J.D."/>
            <person name="Sanka R."/>
            <person name="DePew J."/>
            <person name="Purushe J."/>
            <person name="Matthias M.A."/>
            <person name="Vinetz J.M."/>
            <person name="Sutton G.G."/>
            <person name="Nierman W.C."/>
            <person name="Fouts D.E."/>
        </authorList>
    </citation>
    <scope>NUCLEOTIDE SEQUENCE [LARGE SCALE GENOMIC DNA]</scope>
    <source>
        <strain evidence="2 3">ZUN142</strain>
    </source>
</reference>